<evidence type="ECO:0000313" key="2">
    <source>
        <dbReference type="EMBL" id="AYG03597.1"/>
    </source>
</evidence>
<feature type="transmembrane region" description="Helical" evidence="1">
    <location>
        <begin position="202"/>
        <end position="221"/>
    </location>
</feature>
<dbReference type="KEGG" id="gry:D7I44_08660"/>
<sequence>MPRDASARRHPDGPPLGPVATVALGLALIGVLLPAAIAGRVYPSPFESSSQVTGYFADHPFAAVLTALFTFGSAIPLAIVAASASVRLNRLGVRVPGPTIALAGGLLASASLAISGLVTWVLSRPELADAGAGITRRALHDLAFALGGPGFVVPLGLLLAGIAVPSVIVGLVPRWLAWAGLALAAVCEVATLTLLWDGFTVLLPVGRFLGLVWLVVVGFALPRDRREVPRGERRAWRRTSH</sequence>
<keyword evidence="1" id="KW-0472">Membrane</keyword>
<evidence type="ECO:0008006" key="4">
    <source>
        <dbReference type="Google" id="ProtNLM"/>
    </source>
</evidence>
<feature type="transmembrane region" description="Helical" evidence="1">
    <location>
        <begin position="62"/>
        <end position="88"/>
    </location>
</feature>
<feature type="transmembrane region" description="Helical" evidence="1">
    <location>
        <begin position="21"/>
        <end position="42"/>
    </location>
</feature>
<gene>
    <name evidence="2" type="ORF">D7I44_08660</name>
</gene>
<dbReference type="Proteomes" id="UP000275069">
    <property type="component" value="Chromosome"/>
</dbReference>
<proteinExistence type="predicted"/>
<feature type="transmembrane region" description="Helical" evidence="1">
    <location>
        <begin position="175"/>
        <end position="196"/>
    </location>
</feature>
<feature type="transmembrane region" description="Helical" evidence="1">
    <location>
        <begin position="100"/>
        <end position="122"/>
    </location>
</feature>
<keyword evidence="1" id="KW-0812">Transmembrane</keyword>
<keyword evidence="1" id="KW-1133">Transmembrane helix</keyword>
<evidence type="ECO:0000313" key="3">
    <source>
        <dbReference type="Proteomes" id="UP000275069"/>
    </source>
</evidence>
<dbReference type="AlphaFoldDB" id="A0A387BRM9"/>
<protein>
    <recommendedName>
        <fullName evidence="4">DUF4386 domain-containing protein</fullName>
    </recommendedName>
</protein>
<keyword evidence="3" id="KW-1185">Reference proteome</keyword>
<organism evidence="2 3">
    <name type="scientific">Gryllotalpicola protaetiae</name>
    <dbReference type="NCBI Taxonomy" id="2419771"/>
    <lineage>
        <taxon>Bacteria</taxon>
        <taxon>Bacillati</taxon>
        <taxon>Actinomycetota</taxon>
        <taxon>Actinomycetes</taxon>
        <taxon>Micrococcales</taxon>
        <taxon>Microbacteriaceae</taxon>
        <taxon>Gryllotalpicola</taxon>
    </lineage>
</organism>
<reference evidence="2 3" key="1">
    <citation type="submission" date="2018-09" db="EMBL/GenBank/DDBJ databases">
        <title>Genome sequencing of strain 2DFW10M-5.</title>
        <authorList>
            <person name="Heo J."/>
            <person name="Kim S.-J."/>
            <person name="Kwon S.-W."/>
        </authorList>
    </citation>
    <scope>NUCLEOTIDE SEQUENCE [LARGE SCALE GENOMIC DNA]</scope>
    <source>
        <strain evidence="2 3">2DFW10M-5</strain>
    </source>
</reference>
<dbReference type="OrthoDB" id="668928at2"/>
<accession>A0A387BRM9</accession>
<feature type="transmembrane region" description="Helical" evidence="1">
    <location>
        <begin position="142"/>
        <end position="163"/>
    </location>
</feature>
<evidence type="ECO:0000256" key="1">
    <source>
        <dbReference type="SAM" id="Phobius"/>
    </source>
</evidence>
<dbReference type="EMBL" id="CP032624">
    <property type="protein sequence ID" value="AYG03597.1"/>
    <property type="molecule type" value="Genomic_DNA"/>
</dbReference>
<name>A0A387BRM9_9MICO</name>